<evidence type="ECO:0000313" key="11">
    <source>
        <dbReference type="Proteomes" id="UP001500218"/>
    </source>
</evidence>
<feature type="transmembrane region" description="Helical" evidence="8">
    <location>
        <begin position="307"/>
        <end position="327"/>
    </location>
</feature>
<feature type="transmembrane region" description="Helical" evidence="8">
    <location>
        <begin position="339"/>
        <end position="359"/>
    </location>
</feature>
<comment type="caution">
    <text evidence="10">The sequence shown here is derived from an EMBL/GenBank/DDBJ whole genome shotgun (WGS) entry which is preliminary data.</text>
</comment>
<accession>A0ABP4YF16</accession>
<evidence type="ECO:0000259" key="9">
    <source>
        <dbReference type="Pfam" id="PF13231"/>
    </source>
</evidence>
<evidence type="ECO:0000256" key="1">
    <source>
        <dbReference type="ARBA" id="ARBA00004651"/>
    </source>
</evidence>
<dbReference type="PANTHER" id="PTHR33908">
    <property type="entry name" value="MANNOSYLTRANSFERASE YKCB-RELATED"/>
    <property type="match status" value="1"/>
</dbReference>
<evidence type="ECO:0000256" key="3">
    <source>
        <dbReference type="ARBA" id="ARBA00022676"/>
    </source>
</evidence>
<feature type="transmembrane region" description="Helical" evidence="8">
    <location>
        <begin position="23"/>
        <end position="48"/>
    </location>
</feature>
<keyword evidence="7 8" id="KW-0472">Membrane</keyword>
<keyword evidence="3" id="KW-0328">Glycosyltransferase</keyword>
<keyword evidence="11" id="KW-1185">Reference proteome</keyword>
<feature type="transmembrane region" description="Helical" evidence="8">
    <location>
        <begin position="256"/>
        <end position="277"/>
    </location>
</feature>
<name>A0ABP4YF16_9ACTN</name>
<protein>
    <submittedName>
        <fullName evidence="10">Glycosyltransferase family 39 protein</fullName>
    </submittedName>
</protein>
<evidence type="ECO:0000256" key="2">
    <source>
        <dbReference type="ARBA" id="ARBA00022475"/>
    </source>
</evidence>
<evidence type="ECO:0000313" key="10">
    <source>
        <dbReference type="EMBL" id="GAA1811743.1"/>
    </source>
</evidence>
<organism evidence="10 11">
    <name type="scientific">Luedemannella flava</name>
    <dbReference type="NCBI Taxonomy" id="349316"/>
    <lineage>
        <taxon>Bacteria</taxon>
        <taxon>Bacillati</taxon>
        <taxon>Actinomycetota</taxon>
        <taxon>Actinomycetes</taxon>
        <taxon>Micromonosporales</taxon>
        <taxon>Micromonosporaceae</taxon>
        <taxon>Luedemannella</taxon>
    </lineage>
</organism>
<feature type="transmembrane region" description="Helical" evidence="8">
    <location>
        <begin position="120"/>
        <end position="139"/>
    </location>
</feature>
<feature type="domain" description="Glycosyltransferase RgtA/B/C/D-like" evidence="9">
    <location>
        <begin position="66"/>
        <end position="226"/>
    </location>
</feature>
<comment type="subcellular location">
    <subcellularLocation>
        <location evidence="1">Cell membrane</location>
        <topology evidence="1">Multi-pass membrane protein</topology>
    </subcellularLocation>
</comment>
<reference evidence="11" key="1">
    <citation type="journal article" date="2019" name="Int. J. Syst. Evol. Microbiol.">
        <title>The Global Catalogue of Microorganisms (GCM) 10K type strain sequencing project: providing services to taxonomists for standard genome sequencing and annotation.</title>
        <authorList>
            <consortium name="The Broad Institute Genomics Platform"/>
            <consortium name="The Broad Institute Genome Sequencing Center for Infectious Disease"/>
            <person name="Wu L."/>
            <person name="Ma J."/>
        </authorList>
    </citation>
    <scope>NUCLEOTIDE SEQUENCE [LARGE SCALE GENOMIC DNA]</scope>
    <source>
        <strain evidence="11">JCM 13250</strain>
    </source>
</reference>
<dbReference type="EMBL" id="BAAALT010000111">
    <property type="protein sequence ID" value="GAA1811743.1"/>
    <property type="molecule type" value="Genomic_DNA"/>
</dbReference>
<feature type="transmembrane region" description="Helical" evidence="8">
    <location>
        <begin position="166"/>
        <end position="196"/>
    </location>
</feature>
<dbReference type="PANTHER" id="PTHR33908:SF11">
    <property type="entry name" value="MEMBRANE PROTEIN"/>
    <property type="match status" value="1"/>
</dbReference>
<dbReference type="Pfam" id="PF13231">
    <property type="entry name" value="PMT_2"/>
    <property type="match status" value="1"/>
</dbReference>
<feature type="transmembrane region" description="Helical" evidence="8">
    <location>
        <begin position="208"/>
        <end position="226"/>
    </location>
</feature>
<evidence type="ECO:0000256" key="6">
    <source>
        <dbReference type="ARBA" id="ARBA00022989"/>
    </source>
</evidence>
<sequence length="508" mass="53736">MPVGYRAPVASPSDPAASPRPPVAWLPVSSAVAAAVAALAATANSYGYHRDELYFLMLKPAWGYVDQPPLTPLLARAAHDLFGQTVWGLRVPAILAFAATVLLVALTTRELGGGRGAQALSAWAVAFAAVPVASGHLLVTTTLDLPLWAAVLLCATRALLRDQPRWWLAAGALVGLAMYNKLLIAMLLVGLAVGLLAVGPRSVPRSRWLWGGVALAMVLGAPNLIYQVTHDFPQLEMGAALAENNADEVRAQTVPFQLLLVGPPLAAIWIAGFVALWRRPAWRPVRAVAVAYLVVVVLTFVGGAQVYYAMGVMVYLLAAGAVVTADWAARGRVAVRRGLVVAAVALNVAATCLISLPFIPVTRVGDTFVPELNQVTGDQVGWPAYVAEIARVHRALPAPDQARAVVVTGNYGEAGAVARFGPALGLPAVYSGQNELYHYGPPPADRTVAVVVGQRLPFLQTRFAACVSAGVLDNGVAVDNEEQDVPVWVCRDPVGGWSAVWPRLQHYD</sequence>
<evidence type="ECO:0000256" key="4">
    <source>
        <dbReference type="ARBA" id="ARBA00022679"/>
    </source>
</evidence>
<proteinExistence type="predicted"/>
<keyword evidence="5 8" id="KW-0812">Transmembrane</keyword>
<gene>
    <name evidence="10" type="ORF">GCM10009682_36390</name>
</gene>
<dbReference type="Proteomes" id="UP001500218">
    <property type="component" value="Unassembled WGS sequence"/>
</dbReference>
<feature type="transmembrane region" description="Helical" evidence="8">
    <location>
        <begin position="89"/>
        <end position="108"/>
    </location>
</feature>
<evidence type="ECO:0000256" key="8">
    <source>
        <dbReference type="SAM" id="Phobius"/>
    </source>
</evidence>
<dbReference type="InterPro" id="IPR038731">
    <property type="entry name" value="RgtA/B/C-like"/>
</dbReference>
<feature type="transmembrane region" description="Helical" evidence="8">
    <location>
        <begin position="284"/>
        <end position="301"/>
    </location>
</feature>
<keyword evidence="4" id="KW-0808">Transferase</keyword>
<evidence type="ECO:0000256" key="7">
    <source>
        <dbReference type="ARBA" id="ARBA00023136"/>
    </source>
</evidence>
<keyword evidence="2" id="KW-1003">Cell membrane</keyword>
<keyword evidence="6 8" id="KW-1133">Transmembrane helix</keyword>
<evidence type="ECO:0000256" key="5">
    <source>
        <dbReference type="ARBA" id="ARBA00022692"/>
    </source>
</evidence>
<dbReference type="InterPro" id="IPR050297">
    <property type="entry name" value="LipidA_mod_glycosyltrf_83"/>
</dbReference>